<dbReference type="NCBIfam" id="TIGR00172">
    <property type="entry name" value="maf"/>
    <property type="match status" value="1"/>
</dbReference>
<dbReference type="RefSeq" id="WP_377086330.1">
    <property type="nucleotide sequence ID" value="NZ_JBHSJL010000014.1"/>
</dbReference>
<comment type="function">
    <text evidence="4">Nucleoside triphosphate pyrophosphatase that hydrolyzes dTTP and UTP. May have a dual role in cell division arrest and in preventing the incorporation of modified nucleotides into cellular nucleic acids.</text>
</comment>
<dbReference type="InterPro" id="IPR029001">
    <property type="entry name" value="ITPase-like_fam"/>
</dbReference>
<dbReference type="SUPFAM" id="SSF52972">
    <property type="entry name" value="ITPase-like"/>
    <property type="match status" value="1"/>
</dbReference>
<proteinExistence type="inferred from homology"/>
<dbReference type="PANTHER" id="PTHR43213:SF5">
    <property type="entry name" value="BIFUNCTIONAL DTTP_UTP PYROPHOSPHATASE_METHYLTRANSFERASE PROTEIN-RELATED"/>
    <property type="match status" value="1"/>
</dbReference>
<keyword evidence="3 4" id="KW-0546">Nucleotide metabolism</keyword>
<evidence type="ECO:0000313" key="5">
    <source>
        <dbReference type="EMBL" id="MFD2159551.1"/>
    </source>
</evidence>
<dbReference type="Pfam" id="PF02545">
    <property type="entry name" value="Maf"/>
    <property type="match status" value="1"/>
</dbReference>
<dbReference type="EC" id="3.6.1.9" evidence="4"/>
<dbReference type="InterPro" id="IPR003697">
    <property type="entry name" value="Maf-like"/>
</dbReference>
<dbReference type="CDD" id="cd00555">
    <property type="entry name" value="Maf"/>
    <property type="match status" value="1"/>
</dbReference>
<dbReference type="PANTHER" id="PTHR43213">
    <property type="entry name" value="BIFUNCTIONAL DTTP/UTP PYROPHOSPHATASE/METHYLTRANSFERASE PROTEIN-RELATED"/>
    <property type="match status" value="1"/>
</dbReference>
<comment type="caution">
    <text evidence="5">The sequence shown here is derived from an EMBL/GenBank/DDBJ whole genome shotgun (WGS) entry which is preliminary data.</text>
</comment>
<comment type="subcellular location">
    <subcellularLocation>
        <location evidence="4">Cytoplasm</location>
    </subcellularLocation>
</comment>
<comment type="catalytic activity">
    <reaction evidence="4">
        <text>dTTP + H2O = dTMP + diphosphate + H(+)</text>
        <dbReference type="Rhea" id="RHEA:28534"/>
        <dbReference type="ChEBI" id="CHEBI:15377"/>
        <dbReference type="ChEBI" id="CHEBI:15378"/>
        <dbReference type="ChEBI" id="CHEBI:33019"/>
        <dbReference type="ChEBI" id="CHEBI:37568"/>
        <dbReference type="ChEBI" id="CHEBI:63528"/>
        <dbReference type="EC" id="3.6.1.9"/>
    </reaction>
</comment>
<comment type="cofactor">
    <cofactor evidence="1 4">
        <name>a divalent metal cation</name>
        <dbReference type="ChEBI" id="CHEBI:60240"/>
    </cofactor>
</comment>
<feature type="site" description="Important for substrate specificity" evidence="4">
    <location>
        <position position="154"/>
    </location>
</feature>
<evidence type="ECO:0000256" key="2">
    <source>
        <dbReference type="ARBA" id="ARBA00022801"/>
    </source>
</evidence>
<evidence type="ECO:0000313" key="6">
    <source>
        <dbReference type="Proteomes" id="UP001597389"/>
    </source>
</evidence>
<evidence type="ECO:0000256" key="3">
    <source>
        <dbReference type="ARBA" id="ARBA00023080"/>
    </source>
</evidence>
<feature type="active site" description="Proton acceptor" evidence="4">
    <location>
        <position position="71"/>
    </location>
</feature>
<dbReference type="PIRSF" id="PIRSF006305">
    <property type="entry name" value="Maf"/>
    <property type="match status" value="1"/>
</dbReference>
<keyword evidence="6" id="KW-1185">Reference proteome</keyword>
<feature type="site" description="Important for substrate specificity" evidence="4">
    <location>
        <position position="72"/>
    </location>
</feature>
<accession>A0ABW4ZC45</accession>
<dbReference type="HAMAP" id="MF_00528">
    <property type="entry name" value="Maf"/>
    <property type="match status" value="1"/>
</dbReference>
<comment type="similarity">
    <text evidence="4">Belongs to the Maf family. YhdE subfamily.</text>
</comment>
<comment type="caution">
    <text evidence="4">Lacks conserved residue(s) required for the propagation of feature annotation.</text>
</comment>
<comment type="catalytic activity">
    <reaction evidence="4">
        <text>UTP + H2O = UMP + diphosphate + H(+)</text>
        <dbReference type="Rhea" id="RHEA:29395"/>
        <dbReference type="ChEBI" id="CHEBI:15377"/>
        <dbReference type="ChEBI" id="CHEBI:15378"/>
        <dbReference type="ChEBI" id="CHEBI:33019"/>
        <dbReference type="ChEBI" id="CHEBI:46398"/>
        <dbReference type="ChEBI" id="CHEBI:57865"/>
        <dbReference type="EC" id="3.6.1.9"/>
    </reaction>
</comment>
<dbReference type="Gene3D" id="3.90.950.10">
    <property type="match status" value="1"/>
</dbReference>
<keyword evidence="4" id="KW-0963">Cytoplasm</keyword>
<dbReference type="GO" id="GO:0016787">
    <property type="term" value="F:hydrolase activity"/>
    <property type="evidence" value="ECO:0007669"/>
    <property type="project" value="UniProtKB-KW"/>
</dbReference>
<sequence>MEKVKLILASGSPRRRELLAELGYQFEVVTSDAEEEHRSDISLVELCERNAEIKTQAVAKDLPEAVVLGGDTLVYVDQEPLGKPKDLAEAKKMLRRLSGREHHVCTGMCLIHGDRVEAFHEVSSVFFKEVDDATIDRYLEQVHVLDKAGSYAIQEHGDMLIERMEGDYSNVVGMPQRLVDVQLRSFGLQPEGL</sequence>
<evidence type="ECO:0000256" key="1">
    <source>
        <dbReference type="ARBA" id="ARBA00001968"/>
    </source>
</evidence>
<feature type="site" description="Important for substrate specificity" evidence="4">
    <location>
        <position position="14"/>
    </location>
</feature>
<name>A0ABW4ZC45_9BACT</name>
<dbReference type="Proteomes" id="UP001597389">
    <property type="component" value="Unassembled WGS sequence"/>
</dbReference>
<reference evidence="6" key="1">
    <citation type="journal article" date="2019" name="Int. J. Syst. Evol. Microbiol.">
        <title>The Global Catalogue of Microorganisms (GCM) 10K type strain sequencing project: providing services to taxonomists for standard genome sequencing and annotation.</title>
        <authorList>
            <consortium name="The Broad Institute Genomics Platform"/>
            <consortium name="The Broad Institute Genome Sequencing Center for Infectious Disease"/>
            <person name="Wu L."/>
            <person name="Ma J."/>
        </authorList>
    </citation>
    <scope>NUCLEOTIDE SEQUENCE [LARGE SCALE GENOMIC DNA]</scope>
    <source>
        <strain evidence="6">CCUG 57942</strain>
    </source>
</reference>
<keyword evidence="2 4" id="KW-0378">Hydrolase</keyword>
<evidence type="ECO:0000256" key="4">
    <source>
        <dbReference type="HAMAP-Rule" id="MF_00528"/>
    </source>
</evidence>
<organism evidence="5 6">
    <name type="scientific">Rubritalea tangerina</name>
    <dbReference type="NCBI Taxonomy" id="430798"/>
    <lineage>
        <taxon>Bacteria</taxon>
        <taxon>Pseudomonadati</taxon>
        <taxon>Verrucomicrobiota</taxon>
        <taxon>Verrucomicrobiia</taxon>
        <taxon>Verrucomicrobiales</taxon>
        <taxon>Rubritaleaceae</taxon>
        <taxon>Rubritalea</taxon>
    </lineage>
</organism>
<dbReference type="EMBL" id="JBHUJB010000046">
    <property type="protein sequence ID" value="MFD2159551.1"/>
    <property type="molecule type" value="Genomic_DNA"/>
</dbReference>
<gene>
    <name evidence="5" type="ORF">ACFSW8_11620</name>
</gene>
<protein>
    <recommendedName>
        <fullName evidence="4">dTTP/UTP pyrophosphatase</fullName>
        <shortName evidence="4">dTTPase/UTPase</shortName>
        <ecNumber evidence="4">3.6.1.9</ecNumber>
    </recommendedName>
    <alternativeName>
        <fullName evidence="4">Nucleoside triphosphate pyrophosphatase</fullName>
    </alternativeName>
    <alternativeName>
        <fullName evidence="4">Nucleotide pyrophosphatase</fullName>
        <shortName evidence="4">Nucleotide PPase</shortName>
    </alternativeName>
</protein>